<protein>
    <submittedName>
        <fullName evidence="7">Transporter</fullName>
    </submittedName>
</protein>
<evidence type="ECO:0000313" key="8">
    <source>
        <dbReference type="Proteomes" id="UP001144280"/>
    </source>
</evidence>
<dbReference type="Gene3D" id="3.40.50.300">
    <property type="entry name" value="P-loop containing nucleotide triphosphate hydrolases"/>
    <property type="match status" value="1"/>
</dbReference>
<dbReference type="EMBL" id="BSDI01000101">
    <property type="protein sequence ID" value="GLI03787.1"/>
    <property type="molecule type" value="Genomic_DNA"/>
</dbReference>
<dbReference type="RefSeq" id="WP_281906216.1">
    <property type="nucleotide sequence ID" value="NZ_BSDI01000101.1"/>
</dbReference>
<dbReference type="Pfam" id="PF03308">
    <property type="entry name" value="MeaB"/>
    <property type="match status" value="1"/>
</dbReference>
<proteinExistence type="inferred from homology"/>
<evidence type="ECO:0000256" key="1">
    <source>
        <dbReference type="ARBA" id="ARBA00009625"/>
    </source>
</evidence>
<dbReference type="InterPro" id="IPR003593">
    <property type="entry name" value="AAA+_ATPase"/>
</dbReference>
<sequence>MRRSRDVPELVAAAREGDPRAVARLITLVENGDELVQEIAAALAPHTGNAQVIGLTGSPGVGKSTTTTELVRVLRAQGHRVGVLAVDPSSPFTGGAILGDRVRMQQHATDSGVYIRSMSSRGHLGGLAAATPQAVRVLEGAGCDVVLVETVGVGQAEVEVASLADTTVVLLAPGMGDAIQAVKAGILEIADVFVVNKADRDGADATYHDIQGMIGLGERGPGEWRPQVVRAIASRGEGIDDVVAAIDKHRGWLVERGELRRRREARAAAEIEAIALGRLRARMGSLRAGTALPALAAEVAAGSTDPFTAADTLLRDMG</sequence>
<keyword evidence="3" id="KW-0378">Hydrolase</keyword>
<dbReference type="InterPro" id="IPR027417">
    <property type="entry name" value="P-loop_NTPase"/>
</dbReference>
<keyword evidence="4" id="KW-0342">GTP-binding</keyword>
<keyword evidence="8" id="KW-1185">Reference proteome</keyword>
<evidence type="ECO:0000259" key="6">
    <source>
        <dbReference type="SMART" id="SM00382"/>
    </source>
</evidence>
<dbReference type="PANTHER" id="PTHR43087:SF1">
    <property type="entry name" value="LAO_AO TRANSPORT SYSTEM ATPASE"/>
    <property type="match status" value="1"/>
</dbReference>
<evidence type="ECO:0000256" key="2">
    <source>
        <dbReference type="ARBA" id="ARBA00022741"/>
    </source>
</evidence>
<gene>
    <name evidence="7" type="ORF">Pa4123_90670</name>
</gene>
<evidence type="ECO:0000256" key="3">
    <source>
        <dbReference type="ARBA" id="ARBA00022801"/>
    </source>
</evidence>
<dbReference type="CDD" id="cd03114">
    <property type="entry name" value="MMAA-like"/>
    <property type="match status" value="1"/>
</dbReference>
<keyword evidence="5" id="KW-0143">Chaperone</keyword>
<dbReference type="NCBIfam" id="TIGR00750">
    <property type="entry name" value="lao"/>
    <property type="match status" value="1"/>
</dbReference>
<dbReference type="InterPro" id="IPR052040">
    <property type="entry name" value="GTPase/Isobutyryl-CoA_mutase"/>
</dbReference>
<evidence type="ECO:0000256" key="5">
    <source>
        <dbReference type="ARBA" id="ARBA00023186"/>
    </source>
</evidence>
<dbReference type="PANTHER" id="PTHR43087">
    <property type="entry name" value="LYSINE/ARGININE/ORNITHINE TRANSPORT SYSTEM KINASE"/>
    <property type="match status" value="1"/>
</dbReference>
<name>A0ABQ5RC70_9ACTN</name>
<evidence type="ECO:0000313" key="7">
    <source>
        <dbReference type="EMBL" id="GLI03787.1"/>
    </source>
</evidence>
<comment type="similarity">
    <text evidence="1">Belongs to the SIMIBI class G3E GTPase family. ArgK/MeaB subfamily.</text>
</comment>
<feature type="domain" description="AAA+ ATPase" evidence="6">
    <location>
        <begin position="49"/>
        <end position="193"/>
    </location>
</feature>
<dbReference type="InterPro" id="IPR005129">
    <property type="entry name" value="GTPase_ArgK"/>
</dbReference>
<dbReference type="SUPFAM" id="SSF52540">
    <property type="entry name" value="P-loop containing nucleoside triphosphate hydrolases"/>
    <property type="match status" value="1"/>
</dbReference>
<accession>A0ABQ5RC70</accession>
<comment type="caution">
    <text evidence="7">The sequence shown here is derived from an EMBL/GenBank/DDBJ whole genome shotgun (WGS) entry which is preliminary data.</text>
</comment>
<evidence type="ECO:0000256" key="4">
    <source>
        <dbReference type="ARBA" id="ARBA00023134"/>
    </source>
</evidence>
<dbReference type="SMART" id="SM00382">
    <property type="entry name" value="AAA"/>
    <property type="match status" value="1"/>
</dbReference>
<keyword evidence="2" id="KW-0547">Nucleotide-binding</keyword>
<dbReference type="Proteomes" id="UP001144280">
    <property type="component" value="Unassembled WGS sequence"/>
</dbReference>
<organism evidence="7 8">
    <name type="scientific">Phytohabitans aurantiacus</name>
    <dbReference type="NCBI Taxonomy" id="3016789"/>
    <lineage>
        <taxon>Bacteria</taxon>
        <taxon>Bacillati</taxon>
        <taxon>Actinomycetota</taxon>
        <taxon>Actinomycetes</taxon>
        <taxon>Micromonosporales</taxon>
        <taxon>Micromonosporaceae</taxon>
    </lineage>
</organism>
<reference evidence="7" key="1">
    <citation type="submission" date="2022-12" db="EMBL/GenBank/DDBJ databases">
        <title>New Phytohabitans aurantiacus sp. RD004123 nov., an actinomycete isolated from soil.</title>
        <authorList>
            <person name="Triningsih D.W."/>
            <person name="Harunari E."/>
            <person name="Igarashi Y."/>
        </authorList>
    </citation>
    <scope>NUCLEOTIDE SEQUENCE</scope>
    <source>
        <strain evidence="7">RD004123</strain>
    </source>
</reference>